<name>A0A2R4XMM9_9BURK</name>
<dbReference type="PANTHER" id="PTHR38761">
    <property type="entry name" value="GLUTAMATE--CYSTEINE LIGASE"/>
    <property type="match status" value="1"/>
</dbReference>
<keyword evidence="6 8" id="KW-0067">ATP-binding</keyword>
<dbReference type="KEGG" id="boz:DBV39_16490"/>
<feature type="domain" description="Glutamate--cysteine ligase" evidence="10">
    <location>
        <begin position="15"/>
        <end position="377"/>
    </location>
</feature>
<accession>A0A2R4XMM9</accession>
<dbReference type="HAMAP" id="MF_00578">
    <property type="entry name" value="Glu_cys_ligase"/>
    <property type="match status" value="1"/>
</dbReference>
<dbReference type="UniPathway" id="UPA00142">
    <property type="reaction ID" value="UER00209"/>
</dbReference>
<comment type="pathway">
    <text evidence="1 8 9">Sulfur metabolism; glutathione biosynthesis; glutathione from L-cysteine and L-glutamate: step 1/2.</text>
</comment>
<dbReference type="GO" id="GO:0005524">
    <property type="term" value="F:ATP binding"/>
    <property type="evidence" value="ECO:0007669"/>
    <property type="project" value="UniProtKB-KW"/>
</dbReference>
<evidence type="ECO:0000256" key="4">
    <source>
        <dbReference type="ARBA" id="ARBA00022684"/>
    </source>
</evidence>
<proteinExistence type="inferred from homology"/>
<keyword evidence="3 8" id="KW-0436">Ligase</keyword>
<dbReference type="Gene3D" id="3.30.590.20">
    <property type="match status" value="1"/>
</dbReference>
<comment type="similarity">
    <text evidence="2 8">Belongs to the glutamate--cysteine ligase type 1 family. Type 1 subfamily.</text>
</comment>
<evidence type="ECO:0000256" key="5">
    <source>
        <dbReference type="ARBA" id="ARBA00022741"/>
    </source>
</evidence>
<dbReference type="Proteomes" id="UP000244571">
    <property type="component" value="Chromosome"/>
</dbReference>
<dbReference type="NCBIfam" id="TIGR01434">
    <property type="entry name" value="glu_cys_ligase"/>
    <property type="match status" value="1"/>
</dbReference>
<dbReference type="EC" id="6.3.2.2" evidence="8"/>
<dbReference type="PANTHER" id="PTHR38761:SF1">
    <property type="entry name" value="GLUTAMATE--CYSTEINE LIGASE"/>
    <property type="match status" value="1"/>
</dbReference>
<evidence type="ECO:0000259" key="10">
    <source>
        <dbReference type="Pfam" id="PF04262"/>
    </source>
</evidence>
<sequence length="522" mass="58887">MLTKLQKRLAAIEQSPGLLSRCLRGLEKEGLRTSPTGHLAMTPHPVALGSALTHPHITTDYAESLLELITSTHSSVDSLLQAVEWVHRLTADGLGDELLWNHSMPAILPSEEDIPIAWYGESNTGMLKHVYRRGLAHRYGKTMQCIAGIHYNFSFDPDFWEHLDLEGESAQTRASAGYVSLIRNFVRHSWLLMYLFGASPVLNKQFVRGKQTSLQELDSDTLYLPWATSLRMSDLGYQNKAQSTLKPCYNDLPTFLQRMYEAVATPWPEYQTMGTHQNGEWIQLNCNLLQIENEYYSTIRPKRTTGRGERPITALSERGIQYIEVRCLDIDPFEPAGISAHTARFMDAFLLFCALQSSPDFGEDGFCQESAENFSTVVKEGRKPGLELRQGGIPITLSGWAEQIFEGIRACATLLSEQTGDPLYLEALDYQHAKVLDISLTPSARVLETLKETHSSFHAFGLETSREYTLHFKRAGLTEAERKQAEQMRLASVQAQDEFEADRSVSFEEYVRQFHAALKAPM</sequence>
<keyword evidence="5 8" id="KW-0547">Nucleotide-binding</keyword>
<dbReference type="AlphaFoldDB" id="A0A2R4XMM9"/>
<evidence type="ECO:0000256" key="1">
    <source>
        <dbReference type="ARBA" id="ARBA00005006"/>
    </source>
</evidence>
<dbReference type="InterPro" id="IPR006334">
    <property type="entry name" value="Glut_cys_ligase"/>
</dbReference>
<dbReference type="GO" id="GO:0006750">
    <property type="term" value="P:glutathione biosynthetic process"/>
    <property type="evidence" value="ECO:0007669"/>
    <property type="project" value="UniProtKB-UniRule"/>
</dbReference>
<dbReference type="InterPro" id="IPR014746">
    <property type="entry name" value="Gln_synth/guanido_kin_cat_dom"/>
</dbReference>
<organism evidence="11 12">
    <name type="scientific">Orrella marina</name>
    <dbReference type="NCBI Taxonomy" id="2163011"/>
    <lineage>
        <taxon>Bacteria</taxon>
        <taxon>Pseudomonadati</taxon>
        <taxon>Pseudomonadota</taxon>
        <taxon>Betaproteobacteria</taxon>
        <taxon>Burkholderiales</taxon>
        <taxon>Alcaligenaceae</taxon>
        <taxon>Orrella</taxon>
    </lineage>
</organism>
<dbReference type="Pfam" id="PF04262">
    <property type="entry name" value="Glu_cys_ligase"/>
    <property type="match status" value="1"/>
</dbReference>
<evidence type="ECO:0000256" key="8">
    <source>
        <dbReference type="HAMAP-Rule" id="MF_00578"/>
    </source>
</evidence>
<dbReference type="InterPro" id="IPR007370">
    <property type="entry name" value="Glu_cys_ligase"/>
</dbReference>
<dbReference type="SUPFAM" id="SSF55931">
    <property type="entry name" value="Glutamine synthetase/guanido kinase"/>
    <property type="match status" value="1"/>
</dbReference>
<dbReference type="GO" id="GO:0005829">
    <property type="term" value="C:cytosol"/>
    <property type="evidence" value="ECO:0007669"/>
    <property type="project" value="TreeGrafter"/>
</dbReference>
<evidence type="ECO:0000313" key="12">
    <source>
        <dbReference type="Proteomes" id="UP000244571"/>
    </source>
</evidence>
<dbReference type="OrthoDB" id="9803907at2"/>
<reference evidence="11 12" key="1">
    <citation type="submission" date="2018-04" db="EMBL/GenBank/DDBJ databases">
        <title>Bordetella sp. HZ20 isolated from seawater.</title>
        <authorList>
            <person name="Sun C."/>
        </authorList>
    </citation>
    <scope>NUCLEOTIDE SEQUENCE [LARGE SCALE GENOMIC DNA]</scope>
    <source>
        <strain evidence="11 12">HZ20</strain>
    </source>
</reference>
<evidence type="ECO:0000256" key="7">
    <source>
        <dbReference type="ARBA" id="ARBA00048819"/>
    </source>
</evidence>
<dbReference type="GO" id="GO:0046872">
    <property type="term" value="F:metal ion binding"/>
    <property type="evidence" value="ECO:0007669"/>
    <property type="project" value="TreeGrafter"/>
</dbReference>
<keyword evidence="12" id="KW-1185">Reference proteome</keyword>
<evidence type="ECO:0000313" key="11">
    <source>
        <dbReference type="EMBL" id="AWB35062.1"/>
    </source>
</evidence>
<dbReference type="EMBL" id="CP028901">
    <property type="protein sequence ID" value="AWB35062.1"/>
    <property type="molecule type" value="Genomic_DNA"/>
</dbReference>
<dbReference type="RefSeq" id="WP_108622472.1">
    <property type="nucleotide sequence ID" value="NZ_CP028901.1"/>
</dbReference>
<protein>
    <recommendedName>
        <fullName evidence="8">Glutamate--cysteine ligase</fullName>
        <ecNumber evidence="8">6.3.2.2</ecNumber>
    </recommendedName>
    <alternativeName>
        <fullName evidence="8">Gamma-ECS</fullName>
        <shortName evidence="8">GCS</shortName>
    </alternativeName>
    <alternativeName>
        <fullName evidence="8">Gamma-glutamylcysteine synthetase</fullName>
    </alternativeName>
</protein>
<keyword evidence="4 8" id="KW-0317">Glutathione biosynthesis</keyword>
<comment type="catalytic activity">
    <reaction evidence="7 8 9">
        <text>L-cysteine + L-glutamate + ATP = gamma-L-glutamyl-L-cysteine + ADP + phosphate + H(+)</text>
        <dbReference type="Rhea" id="RHEA:13285"/>
        <dbReference type="ChEBI" id="CHEBI:15378"/>
        <dbReference type="ChEBI" id="CHEBI:29985"/>
        <dbReference type="ChEBI" id="CHEBI:30616"/>
        <dbReference type="ChEBI" id="CHEBI:35235"/>
        <dbReference type="ChEBI" id="CHEBI:43474"/>
        <dbReference type="ChEBI" id="CHEBI:58173"/>
        <dbReference type="ChEBI" id="CHEBI:456216"/>
        <dbReference type="EC" id="6.3.2.2"/>
    </reaction>
</comment>
<evidence type="ECO:0000256" key="3">
    <source>
        <dbReference type="ARBA" id="ARBA00022598"/>
    </source>
</evidence>
<evidence type="ECO:0000256" key="2">
    <source>
        <dbReference type="ARBA" id="ARBA00008772"/>
    </source>
</evidence>
<dbReference type="GO" id="GO:0004357">
    <property type="term" value="F:glutamate-cysteine ligase activity"/>
    <property type="evidence" value="ECO:0007669"/>
    <property type="project" value="UniProtKB-UniRule"/>
</dbReference>
<evidence type="ECO:0000256" key="9">
    <source>
        <dbReference type="RuleBase" id="RU004391"/>
    </source>
</evidence>
<gene>
    <name evidence="8" type="primary">gshA</name>
    <name evidence="11" type="ORF">DBV39_16490</name>
</gene>
<evidence type="ECO:0000256" key="6">
    <source>
        <dbReference type="ARBA" id="ARBA00022840"/>
    </source>
</evidence>